<dbReference type="Pfam" id="PF03116">
    <property type="entry name" value="NQR2_RnfD_RnfE"/>
    <property type="match status" value="1"/>
</dbReference>
<dbReference type="SUPFAM" id="SSF56399">
    <property type="entry name" value="ADP-ribosylation"/>
    <property type="match status" value="1"/>
</dbReference>
<keyword evidence="12" id="KW-0406">Ion transport</keyword>
<feature type="transmembrane region" description="Helical" evidence="17">
    <location>
        <begin position="2922"/>
        <end position="2943"/>
    </location>
</feature>
<comment type="caution">
    <text evidence="19">The sequence shown here is derived from an EMBL/GenBank/DDBJ whole genome shotgun (WGS) entry which is preliminary data.</text>
</comment>
<dbReference type="Gene3D" id="3.90.79.10">
    <property type="entry name" value="Nucleoside Triphosphate Pyrophosphohydrolase"/>
    <property type="match status" value="2"/>
</dbReference>
<dbReference type="InterPro" id="IPR036390">
    <property type="entry name" value="WH_DNA-bd_sf"/>
</dbReference>
<evidence type="ECO:0000256" key="3">
    <source>
        <dbReference type="ARBA" id="ARBA00022553"/>
    </source>
</evidence>
<evidence type="ECO:0000259" key="18">
    <source>
        <dbReference type="PROSITE" id="PS51462"/>
    </source>
</evidence>
<keyword evidence="16" id="KW-0175">Coiled coil</keyword>
<dbReference type="InterPro" id="IPR007329">
    <property type="entry name" value="FMN-bd"/>
</dbReference>
<comment type="subcellular location">
    <subcellularLocation>
        <location evidence="1">Endomembrane system</location>
        <topology evidence="1">Multi-pass membrane protein</topology>
    </subcellularLocation>
</comment>
<dbReference type="InterPro" id="IPR054105">
    <property type="entry name" value="WHD_NrtR"/>
</dbReference>
<dbReference type="HAMAP" id="MF_00425">
    <property type="entry name" value="NqrA"/>
    <property type="match status" value="1"/>
</dbReference>
<feature type="transmembrane region" description="Helical" evidence="17">
    <location>
        <begin position="2560"/>
        <end position="2578"/>
    </location>
</feature>
<dbReference type="InterPro" id="IPR010966">
    <property type="entry name" value="NqrB"/>
</dbReference>
<dbReference type="NCBIfam" id="TIGR01937">
    <property type="entry name" value="nqrB"/>
    <property type="match status" value="1"/>
</dbReference>
<dbReference type="InterPro" id="IPR004338">
    <property type="entry name" value="NqrB/RnfD"/>
</dbReference>
<evidence type="ECO:0000256" key="6">
    <source>
        <dbReference type="ARBA" id="ARBA00022692"/>
    </source>
</evidence>
<dbReference type="HAMAP" id="MF_00427">
    <property type="entry name" value="NqrC"/>
    <property type="match status" value="1"/>
</dbReference>
<dbReference type="CDD" id="cd18873">
    <property type="entry name" value="NUDIX_NadM_like"/>
    <property type="match status" value="1"/>
</dbReference>
<evidence type="ECO:0000256" key="14">
    <source>
        <dbReference type="ARBA" id="ARBA00023136"/>
    </source>
</evidence>
<dbReference type="Pfam" id="PF03747">
    <property type="entry name" value="ADP_ribosyl_GH"/>
    <property type="match status" value="3"/>
</dbReference>
<keyword evidence="2" id="KW-0813">Transport</keyword>
<dbReference type="InterPro" id="IPR056148">
    <property type="entry name" value="NQRA_2nd"/>
</dbReference>
<dbReference type="InterPro" id="IPR008703">
    <property type="entry name" value="NqrA"/>
</dbReference>
<dbReference type="SUPFAM" id="SSF46785">
    <property type="entry name" value="Winged helix' DNA-binding domain"/>
    <property type="match status" value="1"/>
</dbReference>
<dbReference type="InterPro" id="IPR005502">
    <property type="entry name" value="Ribosyl_crysJ1"/>
</dbReference>
<dbReference type="InterPro" id="IPR015797">
    <property type="entry name" value="NUDIX_hydrolase-like_dom_sf"/>
</dbReference>
<dbReference type="InterPro" id="IPR056147">
    <property type="entry name" value="NQRA_N"/>
</dbReference>
<keyword evidence="8" id="KW-1278">Translocase</keyword>
<dbReference type="NCBIfam" id="NF003756">
    <property type="entry name" value="PRK05349.1"/>
    <property type="match status" value="1"/>
</dbReference>
<dbReference type="NCBIfam" id="TIGR01936">
    <property type="entry name" value="nqrA"/>
    <property type="match status" value="1"/>
</dbReference>
<keyword evidence="7" id="KW-0378">Hydrolase</keyword>
<dbReference type="InterPro" id="IPR019261">
    <property type="entry name" value="PARG_cat_microbial"/>
</dbReference>
<dbReference type="CDD" id="cd03424">
    <property type="entry name" value="NUDIX_ADPRase_Nudt5_UGPPase_Nudt14"/>
    <property type="match status" value="1"/>
</dbReference>
<feature type="domain" description="Nudix hydrolase" evidence="18">
    <location>
        <begin position="1430"/>
        <end position="1565"/>
    </location>
</feature>
<feature type="transmembrane region" description="Helical" evidence="17">
    <location>
        <begin position="2598"/>
        <end position="2623"/>
    </location>
</feature>
<evidence type="ECO:0000256" key="12">
    <source>
        <dbReference type="ARBA" id="ARBA00023065"/>
    </source>
</evidence>
<keyword evidence="14 17" id="KW-0472">Membrane</keyword>
<reference evidence="19 20" key="1">
    <citation type="submission" date="2024-02" db="EMBL/GenBank/DDBJ databases">
        <authorList>
            <person name="Chen Y."/>
            <person name="Shah S."/>
            <person name="Dougan E. K."/>
            <person name="Thang M."/>
            <person name="Chan C."/>
        </authorList>
    </citation>
    <scope>NUCLEOTIDE SEQUENCE [LARGE SCALE GENOMIC DNA]</scope>
</reference>
<evidence type="ECO:0000256" key="15">
    <source>
        <dbReference type="ARBA" id="ARBA00023201"/>
    </source>
</evidence>
<dbReference type="InterPro" id="IPR003667">
    <property type="entry name" value="NqrDE/RnfAE"/>
</dbReference>
<dbReference type="NCBIfam" id="TIGR01938">
    <property type="entry name" value="nqrC"/>
    <property type="match status" value="1"/>
</dbReference>
<dbReference type="InterPro" id="IPR000086">
    <property type="entry name" value="NUDIX_hydrolase_dom"/>
</dbReference>
<dbReference type="HAMAP" id="MF_00426">
    <property type="entry name" value="NqrB"/>
    <property type="match status" value="1"/>
</dbReference>
<feature type="transmembrane region" description="Helical" evidence="17">
    <location>
        <begin position="2963"/>
        <end position="2980"/>
    </location>
</feature>
<evidence type="ECO:0000256" key="9">
    <source>
        <dbReference type="ARBA" id="ARBA00022989"/>
    </source>
</evidence>
<evidence type="ECO:0000256" key="4">
    <source>
        <dbReference type="ARBA" id="ARBA00022630"/>
    </source>
</evidence>
<evidence type="ECO:0000313" key="19">
    <source>
        <dbReference type="EMBL" id="CAK9056398.1"/>
    </source>
</evidence>
<dbReference type="InterPro" id="IPR022615">
    <property type="entry name" value="NqrA_C_domain"/>
</dbReference>
<feature type="transmembrane region" description="Helical" evidence="17">
    <location>
        <begin position="2332"/>
        <end position="2356"/>
    </location>
</feature>
<evidence type="ECO:0000256" key="10">
    <source>
        <dbReference type="ARBA" id="ARBA00023027"/>
    </source>
</evidence>
<keyword evidence="5" id="KW-0288">FMN</keyword>
<organism evidence="19 20">
    <name type="scientific">Durusdinium trenchii</name>
    <dbReference type="NCBI Taxonomy" id="1381693"/>
    <lineage>
        <taxon>Eukaryota</taxon>
        <taxon>Sar</taxon>
        <taxon>Alveolata</taxon>
        <taxon>Dinophyceae</taxon>
        <taxon>Suessiales</taxon>
        <taxon>Symbiodiniaceae</taxon>
        <taxon>Durusdinium</taxon>
    </lineage>
</organism>
<proteinExistence type="inferred from homology"/>
<dbReference type="Pfam" id="PF21906">
    <property type="entry name" value="WHD_NrtR"/>
    <property type="match status" value="1"/>
</dbReference>
<evidence type="ECO:0000256" key="5">
    <source>
        <dbReference type="ARBA" id="ARBA00022643"/>
    </source>
</evidence>
<dbReference type="NCBIfam" id="TIGR01939">
    <property type="entry name" value="nqrD"/>
    <property type="match status" value="1"/>
</dbReference>
<dbReference type="Proteomes" id="UP001642464">
    <property type="component" value="Unassembled WGS sequence"/>
</dbReference>
<dbReference type="InterPro" id="IPR011292">
    <property type="entry name" value="NqrD"/>
</dbReference>
<sequence>MAHTYEFARPALTVDVVVFGLDEEDLKVMLIQRDLPPFEGQWALPGGFVRVNETLDDAARRELAEETGLKDIYLEQLYTFGAVERDPRERVVTVAYYALVNLEGHDVHASSDARNAAWFPVCDLPELAFDHEKILDAAHGRLRGKVRYQPIGFELLPDRFTLRQLQHMYEVILDRELDKRNFRKKVLAMEIVKETKEIEKDVAHRAARLYRFDKRLSPRRALKLYGTDVSPELFAGYGMCSDDTEHTVMVARSLAIAARNPESFERQLAGHLKRWLLAAPAGVGFATLRACLKLLLGFGPSRSGVFSAGNGPAMRSALLGVVSRTDSECEELVRRSTRLTHTDPKAEEGALVVARAAGLSTNEASTSPIDFLQREADEVSGMELRESLQAAHRSLAEGLNPREYAESQGWSKGVSGYVNHTVPAALYCWAASPSDYQQCVTNAVLLGGDSDSVAAITGAIAGANLGDSAIPSEWVAALSEWPRNVEWIRRTAEMLTENLAGQSFVNPPPMHWLATLPRNAIFATVVLVDACLRGTELIRADDHGEPSIWDRPNAHHTRFEVSNETTLSAVRRLVVECCQENVMALNFASAKNPGGGFLGGSQAQEESLARSSALFASLQTQTEYYEINRGCRTALYTDNMIFSPEVPVFREDDGQLLQEPYVVGMLTAPAVNSGAVKDNEPANVGKILPTMASRIGKVLAVAARHGFESPVTGMRAYGTHQQPSGTWSDDSSLMLCLAESLIERGIDVHDQSSRFVAWIRDAIWTPHGKVFDIGNATQEAILRLEAGVEPTAAGPAGERHCGNGSLMRILPIGLYLAFADREERAKVAANCSRLTHGHPRCQLACVMFTEVVASLVWGNELDVSLASGREILSEYLTREFPEEAIFFEQLLSPSLGDLKEDDVASSGYVIHCLEASLWCTQSARSFSDGILAAVNLGEDTDTTGAVAGALLGLRFGVRQIPDDWIESLAELSAVRGLIARFQDVRFRAEPHQYLIIRFLDGRTEHRRGPVEVWWDPTQHESIDVRQLEGIDANEAVLVYTRMADESVIRRVVKGPAQYMPSANEWLQRRDELRRYSAEAHEYLAVRFLDGRTNQLRGPVDLWFDPDEHESVTIENATPVDAHEALVVYSRDADDAVTKRVLRGPAQYVPAPGEWLHTFSWHGADPNDPTRKLPRALQFTHLRVIPDQMYFDVRDVRTSDDALLTVKLMVFFELADVDKMLAQTHDPIADFINALSADIIDFAADRSFEEFKEATGLLNDLGQYDNLVSRSQRIGYRISKVVYRGYEASDKLQSMHDDAIERRTALKLEAETERQAQELADLKLEREAQRDAQRQAMVQAQVEHEESLAQLKHNGELTRQEADHRQRIAQLREDHQVEVEHSRATNEVRLTNLKQMKDLQVDLTRYLVAQYQHPDRLIRVDDGWEYASRSTSNPAVGIVAVTNAGEVVLVEQHRPTVGQTVTELPAGLSGDIAGSEDEPLLEAAKRELFEETGYVASSWSELVSCFTSPGLTDESITIFFAQGLDKEGPGGGDQSEKITVHEIPFEEVLPWLRTRGDRFVGCLLGLAVGDALGAHFEGQSPGFLANRYRSVSELINNPPPGELWYTDDTQMMIGVAETLVASGRIDEERLCARFAANFIPQRGYGRGAKVVLQAMCDGEDHRHWAENLFPGGSFGNGAAMRVAPVGLMFRDDHNAVWEQARLSSLPTHVHPLGIEGAQIVALAVALASTSVRFDRSDFFHQLASRCSSLEYSGPLGRASRLDHVRDLGLFGNGIEATASAVTAVASFGLTPDSYEETIGNAILLGGDTDTIAAMAGAISGAYLGAEAIPGHLLESLEDRKQGRNYIEQLAKDLYRSYANAVVAENDKQRFEFSEDHKRIRARQGHSTTVDLGYEPETMLQVGMRHGKPVLLAIDAYRMHADGCQFFQVEDGPVIRTVALLGDDYIGMKPAMEVGEGDQVKKGQVLFQDRKAAGVVYTSPAAGRVAAINRGEKRKFHSVVIEVEGDAAEEFTSYPDHNLKQLPRESVVENLLRSGLWTALRTRPYGKVPSPESSPKSIFVTAIDTNPLAADPSVVLREYDYERYFKYGLQTLTTLTEGEVFLCVAADRNIPGKDEGGITTVEFSGPHPAGLAGTHIHFLDPVNEAKTVWHLGYQDVVAIGCLFLTGKLMTDRVISLAGPMVDKPRLVRTQLGASLADLTAFTTSTEGSVRALVPIGSYQDVMPLDIIATPLLKALLVQDTDTAQALGCLELDEEDLAGSHIRDSIDLKRMMSLVLVSLLPCIFMALYNTGRQANLAIASSPDIGPLQSWRTDLLSNIDFAYNPSNPLDNLLLGALYFLPVYLVTVAVGGAWEFLFAVVRKHEINEGFLVTSILFPLTLPPTIPLWQVGAGITFGVVIGKEVFGGTGKNIWNPALTGRAFLYFAYPAYMTGNTIWTAADGFSGATPLGLLADAEVTQNVSVVGVTWMQAFLGTMQGSMGETSTLACLFGAVILIGTGIGSWRIMSAVVTGAIATSLVFWLVPHSGGPLLHLPPWWHLVIGGFAFGTVFMATDPVSAAMTHTGQWLYGILVGVVTILIRVINPAYPEGIMLAILFAMQRDSVLGTILVATALCVVCSVLVSSAAVGLRSQQIENKQLFRQKNILLAAGLLQDGESASTARINELFENIETEVINLDTGEPTDAVNVETYDQEEAARNPELSVPTEGLDGFQRREKYSRVYLLKQDGKIQKIILPVYGKGLWSTLYGYLALESDKNTIAGLTFYEHGETPGLGGEVDNPVWKAKWVGKKVRNPEDQIVIEVLKGKVDPSSDDAKYEVDGLSGVWQVFGAIVMTKESASETLFGPIFNNNPIALQVLGICSALAVTTKLSTSITMCIAVISVLALSNAAVSLIRTFIPTNIRIIVQMTIIATLVICVDEILKAYAYEISTTMSVFVGLIITNCIVMGRAEAFAMKNPPGISMLDGIGNGLGYSFILIVVGFFRELFGSGELLGYKVLPVYQAATATSEASGWFVPNGLMLLPPSAFFIIAMSIWAIRTWKPEQVEAA</sequence>
<accession>A0ABP0MY15</accession>
<dbReference type="Pfam" id="PF24836">
    <property type="entry name" value="NQRA_2nd"/>
    <property type="match status" value="1"/>
</dbReference>
<dbReference type="Gene3D" id="1.10.4080.10">
    <property type="entry name" value="ADP-ribosylation/Crystallin J1"/>
    <property type="match status" value="3"/>
</dbReference>
<dbReference type="SUPFAM" id="SSF101478">
    <property type="entry name" value="ADP-ribosylglycohydrolase"/>
    <property type="match status" value="3"/>
</dbReference>
<dbReference type="PROSITE" id="PS00893">
    <property type="entry name" value="NUDIX_BOX"/>
    <property type="match status" value="1"/>
</dbReference>
<keyword evidence="11" id="KW-0915">Sodium</keyword>
<dbReference type="InterPro" id="IPR012664">
    <property type="entry name" value="CHP02452"/>
</dbReference>
<evidence type="ECO:0000256" key="2">
    <source>
        <dbReference type="ARBA" id="ARBA00022448"/>
    </source>
</evidence>
<dbReference type="SMART" id="SM00900">
    <property type="entry name" value="FMN_bind"/>
    <property type="match status" value="1"/>
</dbReference>
<dbReference type="InterPro" id="IPR010204">
    <property type="entry name" value="NqrC"/>
</dbReference>
<keyword evidence="9 17" id="KW-1133">Transmembrane helix</keyword>
<dbReference type="InterPro" id="IPR020084">
    <property type="entry name" value="NUDIX_hydrolase_CS"/>
</dbReference>
<dbReference type="InterPro" id="IPR036388">
    <property type="entry name" value="WH-like_DNA-bd_sf"/>
</dbReference>
<dbReference type="Pfam" id="PF04205">
    <property type="entry name" value="FMN_bind"/>
    <property type="match status" value="1"/>
</dbReference>
<dbReference type="PROSITE" id="PS51462">
    <property type="entry name" value="NUDIX"/>
    <property type="match status" value="2"/>
</dbReference>
<keyword evidence="15" id="KW-0739">Sodium transport</keyword>
<evidence type="ECO:0000256" key="1">
    <source>
        <dbReference type="ARBA" id="ARBA00004127"/>
    </source>
</evidence>
<gene>
    <name evidence="19" type="ORF">SCF082_LOCUS30395</name>
</gene>
<dbReference type="Pfam" id="PF10021">
    <property type="entry name" value="PARG_cat_microb"/>
    <property type="match status" value="1"/>
</dbReference>
<keyword evidence="20" id="KW-1185">Reference proteome</keyword>
<feature type="transmembrane region" description="Helical" evidence="17">
    <location>
        <begin position="2500"/>
        <end position="2518"/>
    </location>
</feature>
<dbReference type="Pfam" id="PF02508">
    <property type="entry name" value="Rnf-Nqr"/>
    <property type="match status" value="1"/>
</dbReference>
<keyword evidence="13" id="KW-0830">Ubiquinone</keyword>
<evidence type="ECO:0000256" key="16">
    <source>
        <dbReference type="SAM" id="Coils"/>
    </source>
</evidence>
<dbReference type="NCBIfam" id="NF006777">
    <property type="entry name" value="PRK09292.1"/>
    <property type="match status" value="1"/>
</dbReference>
<feature type="transmembrane region" description="Helical" evidence="17">
    <location>
        <begin position="2268"/>
        <end position="2285"/>
    </location>
</feature>
<dbReference type="Gene3D" id="1.10.10.10">
    <property type="entry name" value="Winged helix-like DNA-binding domain superfamily/Winged helix DNA-binding domain"/>
    <property type="match status" value="1"/>
</dbReference>
<evidence type="ECO:0000256" key="11">
    <source>
        <dbReference type="ARBA" id="ARBA00023053"/>
    </source>
</evidence>
<dbReference type="HAMAP" id="MF_00428">
    <property type="entry name" value="NqrD"/>
    <property type="match status" value="1"/>
</dbReference>
<keyword evidence="10" id="KW-0520">NAD</keyword>
<feature type="domain" description="Nudix hydrolase" evidence="18">
    <location>
        <begin position="11"/>
        <end position="142"/>
    </location>
</feature>
<dbReference type="SUPFAM" id="SSF55811">
    <property type="entry name" value="Nudix"/>
    <property type="match status" value="2"/>
</dbReference>
<dbReference type="InterPro" id="IPR036705">
    <property type="entry name" value="Ribosyl_crysJ1_sf"/>
</dbReference>
<keyword evidence="3" id="KW-0597">Phosphoprotein</keyword>
<dbReference type="Pfam" id="PF11973">
    <property type="entry name" value="NQRA_SLBB"/>
    <property type="match status" value="1"/>
</dbReference>
<feature type="transmembrane region" description="Helical" evidence="17">
    <location>
        <begin position="2530"/>
        <end position="2548"/>
    </location>
</feature>
<evidence type="ECO:0000256" key="17">
    <source>
        <dbReference type="SAM" id="Phobius"/>
    </source>
</evidence>
<name>A0ABP0MY15_9DINO</name>
<dbReference type="Pfam" id="PF05896">
    <property type="entry name" value="NQRA_N"/>
    <property type="match status" value="1"/>
</dbReference>
<evidence type="ECO:0000313" key="20">
    <source>
        <dbReference type="Proteomes" id="UP001642464"/>
    </source>
</evidence>
<protein>
    <submittedName>
        <fullName evidence="19">Na(+)-translocating NADH-quinone reductase subunit B (Na(+)-NQR subunit B) (Na(+)-translocating NQR subunit B) (NQR complex subunit B) (NQR-1 subunit B)</fullName>
    </submittedName>
</protein>
<keyword evidence="6 17" id="KW-0812">Transmembrane</keyword>
<feature type="transmembrane region" description="Helical" evidence="17">
    <location>
        <begin position="3011"/>
        <end position="3030"/>
    </location>
</feature>
<evidence type="ECO:0000256" key="8">
    <source>
        <dbReference type="ARBA" id="ARBA00022967"/>
    </source>
</evidence>
<dbReference type="EMBL" id="CAXAMM010025080">
    <property type="protein sequence ID" value="CAK9056398.1"/>
    <property type="molecule type" value="Genomic_DNA"/>
</dbReference>
<feature type="transmembrane region" description="Helical" evidence="17">
    <location>
        <begin position="2867"/>
        <end position="2891"/>
    </location>
</feature>
<dbReference type="PANTHER" id="PTHR37839">
    <property type="entry name" value="NA(+)-TRANSLOCATING NADH-QUINONE REDUCTASE SUBUNIT A"/>
    <property type="match status" value="1"/>
</dbReference>
<dbReference type="NCBIfam" id="NF003749">
    <property type="entry name" value="PRK05346.1-5"/>
    <property type="match status" value="1"/>
</dbReference>
<dbReference type="Pfam" id="PF00293">
    <property type="entry name" value="NUDIX"/>
    <property type="match status" value="2"/>
</dbReference>
<keyword evidence="4" id="KW-0285">Flavoprotein</keyword>
<dbReference type="NCBIfam" id="TIGR02452">
    <property type="entry name" value="TIGR02452 family protein"/>
    <property type="match status" value="1"/>
</dbReference>
<evidence type="ECO:0000256" key="13">
    <source>
        <dbReference type="ARBA" id="ARBA00023075"/>
    </source>
</evidence>
<evidence type="ECO:0000256" key="7">
    <source>
        <dbReference type="ARBA" id="ARBA00022801"/>
    </source>
</evidence>
<feature type="coiled-coil region" evidence="16">
    <location>
        <begin position="1304"/>
        <end position="1373"/>
    </location>
</feature>
<dbReference type="PANTHER" id="PTHR37839:SF1">
    <property type="entry name" value="NA(+)-TRANSLOCATING NADH-QUINONE REDUCTASE SUBUNIT A"/>
    <property type="match status" value="1"/>
</dbReference>